<dbReference type="GO" id="GO:0005840">
    <property type="term" value="C:ribosome"/>
    <property type="evidence" value="ECO:0007669"/>
    <property type="project" value="UniProtKB-KW"/>
</dbReference>
<dbReference type="PANTHER" id="PTHR19431">
    <property type="entry name" value="60S RIBOSOMAL PROTEIN L4"/>
    <property type="match status" value="1"/>
</dbReference>
<accession>X0SSW5</accession>
<feature type="non-terminal residue" evidence="4">
    <location>
        <position position="1"/>
    </location>
</feature>
<evidence type="ECO:0008006" key="5">
    <source>
        <dbReference type="Google" id="ProtNLM"/>
    </source>
</evidence>
<organism evidence="4">
    <name type="scientific">marine sediment metagenome</name>
    <dbReference type="NCBI Taxonomy" id="412755"/>
    <lineage>
        <taxon>unclassified sequences</taxon>
        <taxon>metagenomes</taxon>
        <taxon>ecological metagenomes</taxon>
    </lineage>
</organism>
<dbReference type="GO" id="GO:0006412">
    <property type="term" value="P:translation"/>
    <property type="evidence" value="ECO:0007669"/>
    <property type="project" value="InterPro"/>
</dbReference>
<dbReference type="Gene3D" id="3.40.1370.10">
    <property type="match status" value="1"/>
</dbReference>
<reference evidence="4" key="1">
    <citation type="journal article" date="2014" name="Front. Microbiol.">
        <title>High frequency of phylogenetically diverse reductive dehalogenase-homologous genes in deep subseafloor sedimentary metagenomes.</title>
        <authorList>
            <person name="Kawai M."/>
            <person name="Futagami T."/>
            <person name="Toyoda A."/>
            <person name="Takaki Y."/>
            <person name="Nishi S."/>
            <person name="Hori S."/>
            <person name="Arai W."/>
            <person name="Tsubouchi T."/>
            <person name="Morono Y."/>
            <person name="Uchiyama I."/>
            <person name="Ito T."/>
            <person name="Fujiyama A."/>
            <person name="Inagaki F."/>
            <person name="Takami H."/>
        </authorList>
    </citation>
    <scope>NUCLEOTIDE SEQUENCE</scope>
    <source>
        <strain evidence="4">Expedition CK06-06</strain>
    </source>
</reference>
<protein>
    <recommendedName>
        <fullName evidence="5">50S ribosomal protein L4</fullName>
    </recommendedName>
</protein>
<evidence type="ECO:0000313" key="4">
    <source>
        <dbReference type="EMBL" id="GAF84069.1"/>
    </source>
</evidence>
<gene>
    <name evidence="4" type="ORF">S01H1_12077</name>
</gene>
<evidence type="ECO:0000256" key="2">
    <source>
        <dbReference type="ARBA" id="ARBA00022980"/>
    </source>
</evidence>
<dbReference type="Pfam" id="PF00573">
    <property type="entry name" value="Ribosomal_L4"/>
    <property type="match status" value="1"/>
</dbReference>
<keyword evidence="2" id="KW-0689">Ribosomal protein</keyword>
<dbReference type="GO" id="GO:0003735">
    <property type="term" value="F:structural constituent of ribosome"/>
    <property type="evidence" value="ECO:0007669"/>
    <property type="project" value="InterPro"/>
</dbReference>
<proteinExistence type="inferred from homology"/>
<dbReference type="InterPro" id="IPR002136">
    <property type="entry name" value="Ribosomal_uL4"/>
</dbReference>
<dbReference type="InterPro" id="IPR045240">
    <property type="entry name" value="Ribosomal_uL4_euk/arch"/>
</dbReference>
<keyword evidence="3" id="KW-0687">Ribonucleoprotein</keyword>
<dbReference type="SUPFAM" id="SSF52166">
    <property type="entry name" value="Ribosomal protein L4"/>
    <property type="match status" value="1"/>
</dbReference>
<name>X0SSW5_9ZZZZ</name>
<sequence>LNSPLVPRKIMTRRGSQFNWVGAEIPSVRGGRRAHPPKILSMINTKKINKKELKIALISAISATADKKKVIKRYEKLEGKTINNLPLVVESKIASLKIKELISSLKKIFGGQLFGLVLKKKSVRSGKGKLRGRKYKNNAGLLLVTGNNEKLKTNAFDVVKVKSLGVTDLANGDVGRLTLYTEQAIKNLGEKLK</sequence>
<evidence type="ECO:0000256" key="1">
    <source>
        <dbReference type="ARBA" id="ARBA00010528"/>
    </source>
</evidence>
<dbReference type="AlphaFoldDB" id="X0SSW5"/>
<evidence type="ECO:0000256" key="3">
    <source>
        <dbReference type="ARBA" id="ARBA00023274"/>
    </source>
</evidence>
<comment type="similarity">
    <text evidence="1">Belongs to the universal ribosomal protein uL4 family.</text>
</comment>
<dbReference type="GO" id="GO:1990904">
    <property type="term" value="C:ribonucleoprotein complex"/>
    <property type="evidence" value="ECO:0007669"/>
    <property type="project" value="UniProtKB-KW"/>
</dbReference>
<dbReference type="InterPro" id="IPR023574">
    <property type="entry name" value="Ribosomal_uL4_dom_sf"/>
</dbReference>
<dbReference type="EMBL" id="BARS01006178">
    <property type="protein sequence ID" value="GAF84069.1"/>
    <property type="molecule type" value="Genomic_DNA"/>
</dbReference>
<comment type="caution">
    <text evidence="4">The sequence shown here is derived from an EMBL/GenBank/DDBJ whole genome shotgun (WGS) entry which is preliminary data.</text>
</comment>